<dbReference type="RefSeq" id="XP_024775188.1">
    <property type="nucleotide sequence ID" value="XM_024917185.1"/>
</dbReference>
<evidence type="ECO:0000313" key="3">
    <source>
        <dbReference type="Proteomes" id="UP000241690"/>
    </source>
</evidence>
<dbReference type="Proteomes" id="UP000241690">
    <property type="component" value="Unassembled WGS sequence"/>
</dbReference>
<keyword evidence="1" id="KW-0732">Signal</keyword>
<evidence type="ECO:0000256" key="1">
    <source>
        <dbReference type="SAM" id="SignalP"/>
    </source>
</evidence>
<proteinExistence type="predicted"/>
<reference evidence="2 3" key="1">
    <citation type="submission" date="2016-07" db="EMBL/GenBank/DDBJ databases">
        <title>Multiple horizontal gene transfer events from other fungi enriched the ability of initially mycotrophic Trichoderma (Ascomycota) to feed on dead plant biomass.</title>
        <authorList>
            <consortium name="DOE Joint Genome Institute"/>
            <person name="Aerts A."/>
            <person name="Atanasova L."/>
            <person name="Chenthamara K."/>
            <person name="Zhang J."/>
            <person name="Grujic M."/>
            <person name="Henrissat B."/>
            <person name="Kuo A."/>
            <person name="Salamov A."/>
            <person name="Lipzen A."/>
            <person name="Labutti K."/>
            <person name="Barry K."/>
            <person name="Miao Y."/>
            <person name="Rahimi M.J."/>
            <person name="Shen Q."/>
            <person name="Grigoriev I.V."/>
            <person name="Kubicek C.P."/>
            <person name="Druzhinina I.S."/>
        </authorList>
    </citation>
    <scope>NUCLEOTIDE SEQUENCE [LARGE SCALE GENOMIC DNA]</scope>
    <source>
        <strain evidence="2 3">CBS 226.95</strain>
    </source>
</reference>
<organism evidence="2 3">
    <name type="scientific">Trichoderma harzianum CBS 226.95</name>
    <dbReference type="NCBI Taxonomy" id="983964"/>
    <lineage>
        <taxon>Eukaryota</taxon>
        <taxon>Fungi</taxon>
        <taxon>Dikarya</taxon>
        <taxon>Ascomycota</taxon>
        <taxon>Pezizomycotina</taxon>
        <taxon>Sordariomycetes</taxon>
        <taxon>Hypocreomycetidae</taxon>
        <taxon>Hypocreales</taxon>
        <taxon>Hypocreaceae</taxon>
        <taxon>Trichoderma</taxon>
    </lineage>
</organism>
<protein>
    <submittedName>
        <fullName evidence="2">Uncharacterized protein</fullName>
    </submittedName>
</protein>
<gene>
    <name evidence="2" type="ORF">M431DRAFT_493946</name>
</gene>
<feature type="signal peptide" evidence="1">
    <location>
        <begin position="1"/>
        <end position="20"/>
    </location>
</feature>
<dbReference type="AlphaFoldDB" id="A0A2T4AEK2"/>
<name>A0A2T4AEK2_TRIHA</name>
<accession>A0A2T4AEK2</accession>
<dbReference type="EMBL" id="KZ679679">
    <property type="protein sequence ID" value="PTB55511.1"/>
    <property type="molecule type" value="Genomic_DNA"/>
</dbReference>
<evidence type="ECO:0000313" key="2">
    <source>
        <dbReference type="EMBL" id="PTB55511.1"/>
    </source>
</evidence>
<sequence>MQFKLISILATALTVQSAYAMSATQQGQAMEQSEQSKQVHQLEELAHHIHQKQMTELHQLDIALPELNATGITSTLNSVANVFATTGNAISNITSVTLAQQLPISSPRKGNIINSISALAGNLVTNVASIITTPVTSTFSQADQLSIYNAFATLTKANTNLINAFVGPNGLVANSLLRGPIGVVLNLIERTVVNLAGAIIARIPAYANQAQALLSQIHASLALTISV</sequence>
<dbReference type="GeneID" id="36625754"/>
<feature type="chain" id="PRO_5015653895" evidence="1">
    <location>
        <begin position="21"/>
        <end position="227"/>
    </location>
</feature>
<keyword evidence="3" id="KW-1185">Reference proteome</keyword>